<dbReference type="FunFam" id="3.30.70.1230:FF:000039">
    <property type="entry name" value="Guanylate cyclase"/>
    <property type="match status" value="1"/>
</dbReference>
<evidence type="ECO:0000256" key="16">
    <source>
        <dbReference type="SAM" id="SignalP"/>
    </source>
</evidence>
<dbReference type="PROSITE" id="PS50011">
    <property type="entry name" value="PROTEIN_KINASE_DOM"/>
    <property type="match status" value="1"/>
</dbReference>
<dbReference type="GO" id="GO:0007168">
    <property type="term" value="P:receptor guanylyl cyclase signaling pathway"/>
    <property type="evidence" value="ECO:0007669"/>
    <property type="project" value="TreeGrafter"/>
</dbReference>
<evidence type="ECO:0000259" key="18">
    <source>
        <dbReference type="PROSITE" id="PS50125"/>
    </source>
</evidence>
<keyword evidence="7 15" id="KW-0472">Membrane</keyword>
<dbReference type="SUPFAM" id="SSF55073">
    <property type="entry name" value="Nucleotide cyclase"/>
    <property type="match status" value="1"/>
</dbReference>
<dbReference type="PROSITE" id="PS00452">
    <property type="entry name" value="GUANYLATE_CYCLASE_1"/>
    <property type="match status" value="1"/>
</dbReference>
<evidence type="ECO:0000259" key="17">
    <source>
        <dbReference type="PROSITE" id="PS50011"/>
    </source>
</evidence>
<evidence type="ECO:0000313" key="19">
    <source>
        <dbReference type="EMBL" id="CAG9853615.1"/>
    </source>
</evidence>
<dbReference type="Pfam" id="PF07714">
    <property type="entry name" value="PK_Tyr_Ser-Thr"/>
    <property type="match status" value="1"/>
</dbReference>
<evidence type="ECO:0000313" key="20">
    <source>
        <dbReference type="Proteomes" id="UP001153712"/>
    </source>
</evidence>
<protein>
    <recommendedName>
        <fullName evidence="3 12">Guanylate cyclase</fullName>
        <ecNumber evidence="3 12">4.6.1.2</ecNumber>
    </recommendedName>
</protein>
<dbReference type="SUPFAM" id="SSF56112">
    <property type="entry name" value="Protein kinase-like (PK-like)"/>
    <property type="match status" value="1"/>
</dbReference>
<dbReference type="GO" id="GO:0004672">
    <property type="term" value="F:protein kinase activity"/>
    <property type="evidence" value="ECO:0007669"/>
    <property type="project" value="InterPro"/>
</dbReference>
<keyword evidence="8" id="KW-0325">Glycoprotein</keyword>
<dbReference type="SMART" id="SM00044">
    <property type="entry name" value="CYCc"/>
    <property type="match status" value="1"/>
</dbReference>
<feature type="chain" id="PRO_5040398847" description="Guanylate cyclase" evidence="16">
    <location>
        <begin position="20"/>
        <end position="1199"/>
    </location>
</feature>
<comment type="subcellular location">
    <subcellularLocation>
        <location evidence="2">Membrane</location>
        <topology evidence="2">Single-pass type I membrane protein</topology>
    </subcellularLocation>
</comment>
<feature type="domain" description="Protein kinase" evidence="17">
    <location>
        <begin position="445"/>
        <end position="724"/>
    </location>
</feature>
<dbReference type="GO" id="GO:0005886">
    <property type="term" value="C:plasma membrane"/>
    <property type="evidence" value="ECO:0007669"/>
    <property type="project" value="TreeGrafter"/>
</dbReference>
<keyword evidence="10 12" id="KW-0141">cGMP biosynthesis</keyword>
<dbReference type="GO" id="GO:0005524">
    <property type="term" value="F:ATP binding"/>
    <property type="evidence" value="ECO:0007669"/>
    <property type="project" value="InterPro"/>
</dbReference>
<proteinExistence type="inferred from homology"/>
<evidence type="ECO:0000256" key="13">
    <source>
        <dbReference type="SAM" id="Coils"/>
    </source>
</evidence>
<evidence type="ECO:0000256" key="2">
    <source>
        <dbReference type="ARBA" id="ARBA00004479"/>
    </source>
</evidence>
<dbReference type="InterPro" id="IPR018297">
    <property type="entry name" value="A/G_cyclase_CS"/>
</dbReference>
<evidence type="ECO:0000256" key="4">
    <source>
        <dbReference type="ARBA" id="ARBA00022692"/>
    </source>
</evidence>
<dbReference type="GO" id="GO:0004383">
    <property type="term" value="F:guanylate cyclase activity"/>
    <property type="evidence" value="ECO:0007669"/>
    <property type="project" value="UniProtKB-EC"/>
</dbReference>
<feature type="transmembrane region" description="Helical" evidence="15">
    <location>
        <begin position="359"/>
        <end position="383"/>
    </location>
</feature>
<keyword evidence="5" id="KW-0547">Nucleotide-binding</keyword>
<comment type="catalytic activity">
    <reaction evidence="1 12">
        <text>GTP = 3',5'-cyclic GMP + diphosphate</text>
        <dbReference type="Rhea" id="RHEA:13665"/>
        <dbReference type="ChEBI" id="CHEBI:33019"/>
        <dbReference type="ChEBI" id="CHEBI:37565"/>
        <dbReference type="ChEBI" id="CHEBI:57746"/>
        <dbReference type="EC" id="4.6.1.2"/>
    </reaction>
</comment>
<dbReference type="PANTHER" id="PTHR11920:SF462">
    <property type="entry name" value="GUANYLATE CYCLASE"/>
    <property type="match status" value="1"/>
</dbReference>
<name>A0A9N9TDA9_PHYSR</name>
<organism evidence="19 20">
    <name type="scientific">Phyllotreta striolata</name>
    <name type="common">Striped flea beetle</name>
    <name type="synonym">Crioceris striolata</name>
    <dbReference type="NCBI Taxonomy" id="444603"/>
    <lineage>
        <taxon>Eukaryota</taxon>
        <taxon>Metazoa</taxon>
        <taxon>Ecdysozoa</taxon>
        <taxon>Arthropoda</taxon>
        <taxon>Hexapoda</taxon>
        <taxon>Insecta</taxon>
        <taxon>Pterygota</taxon>
        <taxon>Neoptera</taxon>
        <taxon>Endopterygota</taxon>
        <taxon>Coleoptera</taxon>
        <taxon>Polyphaga</taxon>
        <taxon>Cucujiformia</taxon>
        <taxon>Chrysomeloidea</taxon>
        <taxon>Chrysomelidae</taxon>
        <taxon>Galerucinae</taxon>
        <taxon>Alticini</taxon>
        <taxon>Phyllotreta</taxon>
    </lineage>
</organism>
<dbReference type="InterPro" id="IPR000719">
    <property type="entry name" value="Prot_kinase_dom"/>
</dbReference>
<keyword evidence="13" id="KW-0175">Coiled coil</keyword>
<dbReference type="Gene3D" id="1.10.510.10">
    <property type="entry name" value="Transferase(Phosphotransferase) domain 1"/>
    <property type="match status" value="1"/>
</dbReference>
<dbReference type="InterPro" id="IPR001828">
    <property type="entry name" value="ANF_lig-bd_rcpt"/>
</dbReference>
<evidence type="ECO:0000256" key="9">
    <source>
        <dbReference type="ARBA" id="ARBA00023239"/>
    </source>
</evidence>
<keyword evidence="9 11" id="KW-0456">Lyase</keyword>
<feature type="domain" description="Guanylate cyclase" evidence="18">
    <location>
        <begin position="799"/>
        <end position="928"/>
    </location>
</feature>
<dbReference type="FunFam" id="1.10.510.10:FF:000801">
    <property type="entry name" value="Guanylate cyclase"/>
    <property type="match status" value="1"/>
</dbReference>
<evidence type="ECO:0000256" key="14">
    <source>
        <dbReference type="SAM" id="MobiDB-lite"/>
    </source>
</evidence>
<dbReference type="CDD" id="cd07302">
    <property type="entry name" value="CHD"/>
    <property type="match status" value="1"/>
</dbReference>
<evidence type="ECO:0000256" key="10">
    <source>
        <dbReference type="ARBA" id="ARBA00023293"/>
    </source>
</evidence>
<comment type="similarity">
    <text evidence="11">Belongs to the adenylyl cyclase class-4/guanylyl cyclase family.</text>
</comment>
<dbReference type="EMBL" id="OU900094">
    <property type="protein sequence ID" value="CAG9853615.1"/>
    <property type="molecule type" value="Genomic_DNA"/>
</dbReference>
<accession>A0A9N9TDA9</accession>
<keyword evidence="16" id="KW-0732">Signal</keyword>
<evidence type="ECO:0000256" key="12">
    <source>
        <dbReference type="RuleBase" id="RU003431"/>
    </source>
</evidence>
<dbReference type="GO" id="GO:0035556">
    <property type="term" value="P:intracellular signal transduction"/>
    <property type="evidence" value="ECO:0007669"/>
    <property type="project" value="InterPro"/>
</dbReference>
<dbReference type="PANTHER" id="PTHR11920">
    <property type="entry name" value="GUANYLYL CYCLASE"/>
    <property type="match status" value="1"/>
</dbReference>
<evidence type="ECO:0000256" key="3">
    <source>
        <dbReference type="ARBA" id="ARBA00012202"/>
    </source>
</evidence>
<evidence type="ECO:0000256" key="5">
    <source>
        <dbReference type="ARBA" id="ARBA00022741"/>
    </source>
</evidence>
<dbReference type="Proteomes" id="UP001153712">
    <property type="component" value="Chromosome 1"/>
</dbReference>
<evidence type="ECO:0000256" key="11">
    <source>
        <dbReference type="RuleBase" id="RU000405"/>
    </source>
</evidence>
<feature type="coiled-coil region" evidence="13">
    <location>
        <begin position="736"/>
        <end position="767"/>
    </location>
</feature>
<dbReference type="Gene3D" id="3.30.70.1230">
    <property type="entry name" value="Nucleotide cyclase"/>
    <property type="match status" value="1"/>
</dbReference>
<dbReference type="InterPro" id="IPR050401">
    <property type="entry name" value="Cyclic_nucleotide_synthase"/>
</dbReference>
<evidence type="ECO:0000256" key="1">
    <source>
        <dbReference type="ARBA" id="ARBA00001436"/>
    </source>
</evidence>
<sequence length="1199" mass="134086">MAGLPLLLGLLACVHLAFFQPPVLILTELCYYPINLSFIGQKLKELNITVEIMDEQDICDNDQLFYQVSTKSGLLIGSFKPELCSQIHFLRTYQNRTLISWNCPQISNNINDDSKTRLSPPISAISRGFARVVGEMKWKSVAIISSDQGWWPALSQSIDLKIREIGVIPRYFFSINSHITRQRLEKKLSVLRRIPCHAVLLCMPSDEFGKTILEVLNNLELHAFDTITVFIDISNLPDWMSFFHNVTTLLEAADTGQGNITVFTKRNALIFAENSTARSSSETSIVHRLQLTLSQSDNYVEFVLGDFASDESLRPLMVLTGNGSDEFFIDKFRTNLEEWSVRHKQIEECENCSGTIEKVMSVIIIIGCSCVFVSLILGVVVFARNQLMKKRVSKGPYKVLLTATDFVFPQIADSRRVSITVDEGIEAMLCCWLQQLQEFGGPEVEKPDLLQGSGTTSMRTPARTGSSPNLAKQLIVDPRVRYNGDLVQMKPLPLMGSGSELKGKSVELLVLLHGLRHENLNPLIGCLAEPPRAALVSEYCARGSLQDVLQQDDIKLDWSFRLSLLTDLVRGMKYLHSTPIKVHGLLTSRNCVIDARWVLKVTDYGLPAFYEAQGIQAPAKTARELLWTSPELLRHGSLRKKGTQPGDVYSFGIILQEVVVRGEPFCMLALTPEEIIEKVKRPPPLIRPSVSKGAAPPEAINIMRQCWAEQAEMRPDFNTVHDQFKKLNHGRKVNIVDTMFQMLEKYSNNLEELIRERTEQLDIEKKKTEQLLNRMLPSYVAEKLKLGMPVDPEEFEEVTIYFSDIVGFTTISAHSTPFQVVDLLNDLYTCFDATINAYNVYKVETIGDAYMVVGGLPVRIPDHAEQIATMALDLLYQSGRFCIRHLPKTPLRLRIGLHTGPCCAGVVGLTMPRYCLFGDTVNTASRMESTGSAWRIHMSEATKLRLERAGGYEIEYRGPTEIKGKGTMDTYWLLGKAGFDKTLPDPPSIELDESLIISSSASHDHYEDSGDSISAGSRHQSTEDHYNKLPNINPSFMRNMEHSKFSALTKAGEEPAQRSADTHMVKSTSSDVPVPLGTPVSASDVAAALLGASTTSLSGYRRRKIEEDDLSTPYNHYKCLSPKHRVGKLLRRQFSLDRAEEIRAEESLMIAPRLCKQNSAGAADLEKIEEIPLRIPTVSPGSVSPIQRTLSISADSLIH</sequence>
<evidence type="ECO:0000256" key="8">
    <source>
        <dbReference type="ARBA" id="ARBA00023180"/>
    </source>
</evidence>
<reference evidence="19" key="1">
    <citation type="submission" date="2022-01" db="EMBL/GenBank/DDBJ databases">
        <authorList>
            <person name="King R."/>
        </authorList>
    </citation>
    <scope>NUCLEOTIDE SEQUENCE</scope>
</reference>
<evidence type="ECO:0000256" key="15">
    <source>
        <dbReference type="SAM" id="Phobius"/>
    </source>
</evidence>
<evidence type="ECO:0000256" key="6">
    <source>
        <dbReference type="ARBA" id="ARBA00022989"/>
    </source>
</evidence>
<gene>
    <name evidence="19" type="ORF">PHYEVI_LOCUS88</name>
</gene>
<dbReference type="InterPro" id="IPR001054">
    <property type="entry name" value="A/G_cyclase"/>
</dbReference>
<dbReference type="SUPFAM" id="SSF53822">
    <property type="entry name" value="Periplasmic binding protein-like I"/>
    <property type="match status" value="1"/>
</dbReference>
<dbReference type="InterPro" id="IPR029787">
    <property type="entry name" value="Nucleotide_cyclase"/>
</dbReference>
<feature type="signal peptide" evidence="16">
    <location>
        <begin position="1"/>
        <end position="19"/>
    </location>
</feature>
<dbReference type="EC" id="4.6.1.2" evidence="3 12"/>
<keyword evidence="20" id="KW-1185">Reference proteome</keyword>
<dbReference type="InterPro" id="IPR001245">
    <property type="entry name" value="Ser-Thr/Tyr_kinase_cat_dom"/>
</dbReference>
<dbReference type="InterPro" id="IPR028082">
    <property type="entry name" value="Peripla_BP_I"/>
</dbReference>
<dbReference type="Pfam" id="PF01094">
    <property type="entry name" value="ANF_receptor"/>
    <property type="match status" value="1"/>
</dbReference>
<keyword evidence="6 15" id="KW-1133">Transmembrane helix</keyword>
<dbReference type="AlphaFoldDB" id="A0A9N9TDA9"/>
<evidence type="ECO:0000256" key="7">
    <source>
        <dbReference type="ARBA" id="ARBA00023136"/>
    </source>
</evidence>
<dbReference type="Pfam" id="PF00211">
    <property type="entry name" value="Guanylate_cyc"/>
    <property type="match status" value="1"/>
</dbReference>
<dbReference type="GO" id="GO:0001653">
    <property type="term" value="F:peptide receptor activity"/>
    <property type="evidence" value="ECO:0007669"/>
    <property type="project" value="TreeGrafter"/>
</dbReference>
<dbReference type="PROSITE" id="PS50125">
    <property type="entry name" value="GUANYLATE_CYCLASE_2"/>
    <property type="match status" value="1"/>
</dbReference>
<keyword evidence="4 15" id="KW-0812">Transmembrane</keyword>
<feature type="region of interest" description="Disordered" evidence="14">
    <location>
        <begin position="1002"/>
        <end position="1030"/>
    </location>
</feature>
<dbReference type="InterPro" id="IPR011009">
    <property type="entry name" value="Kinase-like_dom_sf"/>
</dbReference>
<dbReference type="OrthoDB" id="1890790at2759"/>
<dbReference type="GO" id="GO:0004016">
    <property type="term" value="F:adenylate cyclase activity"/>
    <property type="evidence" value="ECO:0007669"/>
    <property type="project" value="TreeGrafter"/>
</dbReference>